<dbReference type="Gene3D" id="1.25.40.20">
    <property type="entry name" value="Ankyrin repeat-containing domain"/>
    <property type="match status" value="2"/>
</dbReference>
<dbReference type="GO" id="GO:0004857">
    <property type="term" value="F:enzyme inhibitor activity"/>
    <property type="evidence" value="ECO:0007669"/>
    <property type="project" value="TreeGrafter"/>
</dbReference>
<dbReference type="Pfam" id="PF12796">
    <property type="entry name" value="Ank_2"/>
    <property type="match status" value="2"/>
</dbReference>
<evidence type="ECO:0000256" key="2">
    <source>
        <dbReference type="PROSITE-ProRule" id="PRU00023"/>
    </source>
</evidence>
<evidence type="ECO:0000313" key="4">
    <source>
        <dbReference type="Proteomes" id="UP000694846"/>
    </source>
</evidence>
<evidence type="ECO:0000256" key="1">
    <source>
        <dbReference type="ARBA" id="ARBA00022737"/>
    </source>
</evidence>
<evidence type="ECO:0000256" key="3">
    <source>
        <dbReference type="SAM" id="MobiDB-lite"/>
    </source>
</evidence>
<organism evidence="4 5">
    <name type="scientific">Sipha flava</name>
    <name type="common">yellow sugarcane aphid</name>
    <dbReference type="NCBI Taxonomy" id="143950"/>
    <lineage>
        <taxon>Eukaryota</taxon>
        <taxon>Metazoa</taxon>
        <taxon>Ecdysozoa</taxon>
        <taxon>Arthropoda</taxon>
        <taxon>Hexapoda</taxon>
        <taxon>Insecta</taxon>
        <taxon>Pterygota</taxon>
        <taxon>Neoptera</taxon>
        <taxon>Paraneoptera</taxon>
        <taxon>Hemiptera</taxon>
        <taxon>Sternorrhyncha</taxon>
        <taxon>Aphidomorpha</taxon>
        <taxon>Aphidoidea</taxon>
        <taxon>Aphididae</taxon>
        <taxon>Sipha</taxon>
    </lineage>
</organism>
<dbReference type="PANTHER" id="PTHR24179">
    <property type="entry name" value="PROTEIN PHOSPHATASE 1 REGULATORY SUBUNIT 12"/>
    <property type="match status" value="1"/>
</dbReference>
<feature type="repeat" description="ANK" evidence="2">
    <location>
        <begin position="91"/>
        <end position="123"/>
    </location>
</feature>
<feature type="repeat" description="ANK" evidence="2">
    <location>
        <begin position="124"/>
        <end position="156"/>
    </location>
</feature>
<evidence type="ECO:0000313" key="5">
    <source>
        <dbReference type="RefSeq" id="XP_025423370.1"/>
    </source>
</evidence>
<keyword evidence="1" id="KW-0677">Repeat</keyword>
<accession>A0A8B8GKA0</accession>
<dbReference type="InterPro" id="IPR036770">
    <property type="entry name" value="Ankyrin_rpt-contain_sf"/>
</dbReference>
<keyword evidence="4" id="KW-1185">Reference proteome</keyword>
<dbReference type="GO" id="GO:0017020">
    <property type="term" value="F:myosin phosphatase regulator activity"/>
    <property type="evidence" value="ECO:0007669"/>
    <property type="project" value="TreeGrafter"/>
</dbReference>
<keyword evidence="2" id="KW-0040">ANK repeat</keyword>
<dbReference type="InterPro" id="IPR051226">
    <property type="entry name" value="PP1_Regulatory_Subunit"/>
</dbReference>
<dbReference type="OrthoDB" id="19014at2759"/>
<dbReference type="PRINTS" id="PR01415">
    <property type="entry name" value="ANKYRIN"/>
</dbReference>
<protein>
    <submittedName>
        <fullName evidence="5">Protein phosphatase 1 regulatory subunit 16A</fullName>
    </submittedName>
</protein>
<feature type="repeat" description="ANK" evidence="2">
    <location>
        <begin position="254"/>
        <end position="286"/>
    </location>
</feature>
<feature type="region of interest" description="Disordered" evidence="3">
    <location>
        <begin position="309"/>
        <end position="347"/>
    </location>
</feature>
<gene>
    <name evidence="5" type="primary">LOC112692797</name>
</gene>
<dbReference type="PANTHER" id="PTHR24179:SF29">
    <property type="entry name" value="LD46604P"/>
    <property type="match status" value="1"/>
</dbReference>
<dbReference type="InterPro" id="IPR002110">
    <property type="entry name" value="Ankyrin_rpt"/>
</dbReference>
<dbReference type="SMART" id="SM00248">
    <property type="entry name" value="ANK"/>
    <property type="match status" value="5"/>
</dbReference>
<dbReference type="PROSITE" id="PS50088">
    <property type="entry name" value="ANK_REPEAT"/>
    <property type="match status" value="4"/>
</dbReference>
<dbReference type="AlphaFoldDB" id="A0A8B8GKA0"/>
<feature type="region of interest" description="Disordered" evidence="3">
    <location>
        <begin position="394"/>
        <end position="417"/>
    </location>
</feature>
<dbReference type="CTD" id="40032"/>
<dbReference type="GO" id="GO:0005737">
    <property type="term" value="C:cytoplasm"/>
    <property type="evidence" value="ECO:0007669"/>
    <property type="project" value="TreeGrafter"/>
</dbReference>
<feature type="repeat" description="ANK" evidence="2">
    <location>
        <begin position="221"/>
        <end position="253"/>
    </location>
</feature>
<feature type="compositionally biased region" description="Polar residues" evidence="3">
    <location>
        <begin position="325"/>
        <end position="337"/>
    </location>
</feature>
<dbReference type="SUPFAM" id="SSF48403">
    <property type="entry name" value="Ankyrin repeat"/>
    <property type="match status" value="1"/>
</dbReference>
<dbReference type="Proteomes" id="UP000694846">
    <property type="component" value="Unplaced"/>
</dbReference>
<name>A0A8B8GKA0_9HEMI</name>
<dbReference type="FunFam" id="1.25.40.20:FF:000198">
    <property type="entry name" value="Myosin binding subunit, isoform P"/>
    <property type="match status" value="1"/>
</dbReference>
<sequence>MDHSELVLEMSHLERMPTADRLALARRRRVQQLRLWAQKDRERRRSSPPRNNRHIYFSDNVMLLEAASRNDIDEVKRLLVKGVSPDATNEDGLTALHQCCIDDNEQMMKLLVEFGANVNAEDSEKWTPLHAAATCAHLHLIKYLIDKGANLLAVNADGNMPYDICEDEAALDLIESEMARRGVTQQLIDNTRATTEHRMLHELQQAIDNNQSYLLESYDHQGATPLHIAAANGYSKVVEYLLDNHVATDVKDSDEWQPVHAAACWGHLEVLEILVQNGADLNAKTKNDETPADICEDPDLRDRILQLRNEQETKKEAQKRRVRRTQSNNTRAQSVRRTSIREKTLTSKKDAVEEARLRIEAQNFAKKFLAKERTTSDFEGDSSLDSYSIHAPVPITSAIPTTERREPEGEDINDEKSQLETVDVGSAAETCYTTESDGKINIHVSVTINAGTLAELKKQRAQTRAAAGLLSNSADMPSDSEAAFNRFAGDTEDVIVGDPLKTRRKCCIIF</sequence>
<dbReference type="GeneID" id="112692797"/>
<proteinExistence type="predicted"/>
<reference evidence="5" key="1">
    <citation type="submission" date="2025-08" db="UniProtKB">
        <authorList>
            <consortium name="RefSeq"/>
        </authorList>
    </citation>
    <scope>IDENTIFICATION</scope>
    <source>
        <tissue evidence="5">Whole body</tissue>
    </source>
</reference>
<dbReference type="PROSITE" id="PS50297">
    <property type="entry name" value="ANK_REP_REGION"/>
    <property type="match status" value="4"/>
</dbReference>
<dbReference type="RefSeq" id="XP_025423370.1">
    <property type="nucleotide sequence ID" value="XM_025567585.1"/>
</dbReference>